<organism evidence="2 3">
    <name type="scientific">Albimonas pacifica</name>
    <dbReference type="NCBI Taxonomy" id="1114924"/>
    <lineage>
        <taxon>Bacteria</taxon>
        <taxon>Pseudomonadati</taxon>
        <taxon>Pseudomonadota</taxon>
        <taxon>Alphaproteobacteria</taxon>
        <taxon>Rhodobacterales</taxon>
        <taxon>Paracoccaceae</taxon>
        <taxon>Albimonas</taxon>
    </lineage>
</organism>
<dbReference type="RefSeq" id="WP_092858885.1">
    <property type="nucleotide sequence ID" value="NZ_FOQH01000003.1"/>
</dbReference>
<sequence>MALTVPDALRRALRAPAPRALALGLGALVAVAAPAAASVCQSVAGILPGASYMRLAQAEGEEAGEVTIRFIGHSTYLIETGGGVTIATDYNGWSGPVEVPTVVTMNHAHETHWTAHPDPRIPHVFRGWPEVGQEKAEVWEEVGDVLVRNVPTDIRGWGGGREVNGNSIFIYEVGQLCIGHLGHLHHALGPDHYAAIGRLDVVMAPVDGGVTLNLPEMIQLLKRVRASVVLPMHYWGYSSLDRFTAGMAGDFRIVDATEVGSLTLTPRTLPAEPSVYILPQGG</sequence>
<dbReference type="OrthoDB" id="7343000at2"/>
<dbReference type="EMBL" id="FOQH01000003">
    <property type="protein sequence ID" value="SFH91603.1"/>
    <property type="molecule type" value="Genomic_DNA"/>
</dbReference>
<dbReference type="Gene3D" id="3.60.15.10">
    <property type="entry name" value="Ribonuclease Z/Hydroxyacylglutathione hydrolase-like"/>
    <property type="match status" value="1"/>
</dbReference>
<feature type="signal peptide" evidence="1">
    <location>
        <begin position="1"/>
        <end position="32"/>
    </location>
</feature>
<dbReference type="SUPFAM" id="SSF56281">
    <property type="entry name" value="Metallo-hydrolase/oxidoreductase"/>
    <property type="match status" value="1"/>
</dbReference>
<reference evidence="2 3" key="1">
    <citation type="submission" date="2016-10" db="EMBL/GenBank/DDBJ databases">
        <authorList>
            <person name="de Groot N.N."/>
        </authorList>
    </citation>
    <scope>NUCLEOTIDE SEQUENCE [LARGE SCALE GENOMIC DNA]</scope>
    <source>
        <strain evidence="2 3">CGMCC 1.11030</strain>
    </source>
</reference>
<name>A0A1I3DY79_9RHOB</name>
<dbReference type="AlphaFoldDB" id="A0A1I3DY79"/>
<dbReference type="PANTHER" id="PTHR39189:SF1">
    <property type="entry name" value="UPF0173 METAL-DEPENDENT HYDROLASE YTKL"/>
    <property type="match status" value="1"/>
</dbReference>
<evidence type="ECO:0000313" key="2">
    <source>
        <dbReference type="EMBL" id="SFH91603.1"/>
    </source>
</evidence>
<dbReference type="Proteomes" id="UP000199377">
    <property type="component" value="Unassembled WGS sequence"/>
</dbReference>
<evidence type="ECO:0000313" key="3">
    <source>
        <dbReference type="Proteomes" id="UP000199377"/>
    </source>
</evidence>
<accession>A0A1I3DY79</accession>
<feature type="chain" id="PRO_5011458694" evidence="1">
    <location>
        <begin position="33"/>
        <end position="282"/>
    </location>
</feature>
<evidence type="ECO:0000256" key="1">
    <source>
        <dbReference type="SAM" id="SignalP"/>
    </source>
</evidence>
<gene>
    <name evidence="2" type="ORF">SAMN05216258_10377</name>
</gene>
<dbReference type="PANTHER" id="PTHR39189">
    <property type="entry name" value="UPF0173 METAL-DEPENDENT HYDROLASE YTKL"/>
    <property type="match status" value="1"/>
</dbReference>
<dbReference type="InterPro" id="IPR036866">
    <property type="entry name" value="RibonucZ/Hydroxyglut_hydro"/>
</dbReference>
<keyword evidence="1" id="KW-0732">Signal</keyword>
<protein>
    <submittedName>
        <fullName evidence="2">L-ascorbate metabolism protein UlaG, beta-lactamase superfamily</fullName>
    </submittedName>
</protein>
<dbReference type="Pfam" id="PF13483">
    <property type="entry name" value="Lactamase_B_3"/>
    <property type="match status" value="1"/>
</dbReference>
<proteinExistence type="predicted"/>
<keyword evidence="3" id="KW-1185">Reference proteome</keyword>
<dbReference type="STRING" id="1114924.SAMN05216258_10377"/>